<name>A0AAE0SR26_9BIVA</name>
<reference evidence="3" key="2">
    <citation type="journal article" date="2021" name="Genome Biol. Evol.">
        <title>Developing a high-quality reference genome for a parasitic bivalve with doubly uniparental inheritance (Bivalvia: Unionida).</title>
        <authorList>
            <person name="Smith C.H."/>
        </authorList>
    </citation>
    <scope>NUCLEOTIDE SEQUENCE</scope>
    <source>
        <strain evidence="3">CHS0354</strain>
        <tissue evidence="3">Mantle</tissue>
    </source>
</reference>
<dbReference type="AlphaFoldDB" id="A0AAE0SR26"/>
<dbReference type="EMBL" id="JAEAOA010001943">
    <property type="protein sequence ID" value="KAK3596224.1"/>
    <property type="molecule type" value="Genomic_DNA"/>
</dbReference>
<accession>A0AAE0SR26</accession>
<dbReference type="Proteomes" id="UP001195483">
    <property type="component" value="Unassembled WGS sequence"/>
</dbReference>
<evidence type="ECO:0000256" key="1">
    <source>
        <dbReference type="ARBA" id="ARBA00022737"/>
    </source>
</evidence>
<dbReference type="Pfam" id="PF16095">
    <property type="entry name" value="COR-A"/>
    <property type="match status" value="1"/>
</dbReference>
<evidence type="ECO:0000313" key="3">
    <source>
        <dbReference type="EMBL" id="KAK3596224.1"/>
    </source>
</evidence>
<organism evidence="3 4">
    <name type="scientific">Potamilus streckersoni</name>
    <dbReference type="NCBI Taxonomy" id="2493646"/>
    <lineage>
        <taxon>Eukaryota</taxon>
        <taxon>Metazoa</taxon>
        <taxon>Spiralia</taxon>
        <taxon>Lophotrochozoa</taxon>
        <taxon>Mollusca</taxon>
        <taxon>Bivalvia</taxon>
        <taxon>Autobranchia</taxon>
        <taxon>Heteroconchia</taxon>
        <taxon>Palaeoheterodonta</taxon>
        <taxon>Unionida</taxon>
        <taxon>Unionoidea</taxon>
        <taxon>Unionidae</taxon>
        <taxon>Ambleminae</taxon>
        <taxon>Lampsilini</taxon>
        <taxon>Potamilus</taxon>
    </lineage>
</organism>
<reference evidence="3" key="1">
    <citation type="journal article" date="2021" name="Genome Biol. Evol.">
        <title>A High-Quality Reference Genome for a Parasitic Bivalve with Doubly Uniparental Inheritance (Bivalvia: Unionida).</title>
        <authorList>
            <person name="Smith C.H."/>
        </authorList>
    </citation>
    <scope>NUCLEOTIDE SEQUENCE</scope>
    <source>
        <strain evidence="3">CHS0354</strain>
    </source>
</reference>
<keyword evidence="4" id="KW-1185">Reference proteome</keyword>
<keyword evidence="1" id="KW-0677">Repeat</keyword>
<feature type="domain" description="COR" evidence="2">
    <location>
        <begin position="138"/>
        <end position="276"/>
    </location>
</feature>
<protein>
    <recommendedName>
        <fullName evidence="2">COR domain-containing protein</fullName>
    </recommendedName>
</protein>
<dbReference type="InterPro" id="IPR036388">
    <property type="entry name" value="WH-like_DNA-bd_sf"/>
</dbReference>
<evidence type="ECO:0000259" key="2">
    <source>
        <dbReference type="Pfam" id="PF16095"/>
    </source>
</evidence>
<dbReference type="Gene3D" id="1.10.10.10">
    <property type="entry name" value="Winged helix-like DNA-binding domain superfamily/Winged helix DNA-binding domain"/>
    <property type="match status" value="1"/>
</dbReference>
<proteinExistence type="predicted"/>
<evidence type="ECO:0000313" key="4">
    <source>
        <dbReference type="Proteomes" id="UP001195483"/>
    </source>
</evidence>
<dbReference type="InterPro" id="IPR032171">
    <property type="entry name" value="COR-A"/>
</dbReference>
<sequence length="377" mass="43202">MSLELTDVVEKGTCRLDAKYVTFWLNSVHSHVRIPHDELLQREDTKTKCVECGATVQRTTGNRPCVILVGTHSDKIHKRKKAYFNAIRNVLKNSPLLLNIADDDFAISNLGSDPSINALKSKIFEVAQNQVYWGQGIPARWIPLSRALMEKRDSGIQVMDYEQVKNLNGSLQVSIKKPEELNLFLVFEHDMVNIVFFNTEKLKKIVVLDPQWLIHGVRTWITSDQVIFRHPELSAQWFDFTNTGKLTSTLIGKLWASYTENDKEHLLDVMDKLHIIAKPLHREESPYHDRCNIIYLPVVQQSVFGTYDDKLRTMWNYKLPTPDPPVPDLDEYQIVGIGLDPSPIPPPLTRLLLYGFNTNGNTEIERSELQTDSEPLS</sequence>
<comment type="caution">
    <text evidence="3">The sequence shown here is derived from an EMBL/GenBank/DDBJ whole genome shotgun (WGS) entry which is preliminary data.</text>
</comment>
<gene>
    <name evidence="3" type="ORF">CHS0354_033059</name>
</gene>
<reference evidence="3" key="3">
    <citation type="submission" date="2023-05" db="EMBL/GenBank/DDBJ databases">
        <authorList>
            <person name="Smith C.H."/>
        </authorList>
    </citation>
    <scope>NUCLEOTIDE SEQUENCE</scope>
    <source>
        <strain evidence="3">CHS0354</strain>
        <tissue evidence="3">Mantle</tissue>
    </source>
</reference>